<evidence type="ECO:0000256" key="11">
    <source>
        <dbReference type="ARBA" id="ARBA00022741"/>
    </source>
</evidence>
<dbReference type="Pfam" id="PF02875">
    <property type="entry name" value="Mur_ligase_C"/>
    <property type="match status" value="1"/>
</dbReference>
<evidence type="ECO:0000256" key="18">
    <source>
        <dbReference type="ARBA" id="ARBA00047493"/>
    </source>
</evidence>
<evidence type="ECO:0000313" key="25">
    <source>
        <dbReference type="Proteomes" id="UP000024329"/>
    </source>
</evidence>
<comment type="pathway">
    <text evidence="4">Cofactor biosynthesis; tetrahydrofolylpolyglutamate biosynthesis.</text>
</comment>
<keyword evidence="14" id="KW-0289">Folate biosynthesis</keyword>
<evidence type="ECO:0000256" key="16">
    <source>
        <dbReference type="ARBA" id="ARBA00030592"/>
    </source>
</evidence>
<evidence type="ECO:0000256" key="2">
    <source>
        <dbReference type="ARBA" id="ARBA00002714"/>
    </source>
</evidence>
<dbReference type="SUPFAM" id="SSF53244">
    <property type="entry name" value="MurD-like peptide ligases, peptide-binding domain"/>
    <property type="match status" value="1"/>
</dbReference>
<evidence type="ECO:0000256" key="3">
    <source>
        <dbReference type="ARBA" id="ARBA00004799"/>
    </source>
</evidence>
<comment type="catalytic activity">
    <reaction evidence="19">
        <text>10-formyltetrahydrofolyl-(gamma-L-Glu)(n) + L-glutamate + ATP = 10-formyltetrahydrofolyl-(gamma-L-Glu)(n+1) + ADP + phosphate + H(+)</text>
        <dbReference type="Rhea" id="RHEA:51904"/>
        <dbReference type="Rhea" id="RHEA-COMP:13088"/>
        <dbReference type="Rhea" id="RHEA-COMP:14300"/>
        <dbReference type="ChEBI" id="CHEBI:15378"/>
        <dbReference type="ChEBI" id="CHEBI:29985"/>
        <dbReference type="ChEBI" id="CHEBI:30616"/>
        <dbReference type="ChEBI" id="CHEBI:43474"/>
        <dbReference type="ChEBI" id="CHEBI:134413"/>
        <dbReference type="ChEBI" id="CHEBI:456216"/>
        <dbReference type="EC" id="6.3.2.17"/>
    </reaction>
</comment>
<evidence type="ECO:0000256" key="5">
    <source>
        <dbReference type="ARBA" id="ARBA00008276"/>
    </source>
</evidence>
<evidence type="ECO:0000256" key="8">
    <source>
        <dbReference type="ARBA" id="ARBA00019357"/>
    </source>
</evidence>
<dbReference type="InterPro" id="IPR018109">
    <property type="entry name" value="Folylpolyglutamate_synth_CS"/>
</dbReference>
<dbReference type="GO" id="GO:0004326">
    <property type="term" value="F:tetrahydrofolylpolyglutamate synthase activity"/>
    <property type="evidence" value="ECO:0007669"/>
    <property type="project" value="UniProtKB-EC"/>
</dbReference>
<evidence type="ECO:0000256" key="9">
    <source>
        <dbReference type="ARBA" id="ARBA00022598"/>
    </source>
</evidence>
<dbReference type="PANTHER" id="PTHR11136:SF0">
    <property type="entry name" value="DIHYDROFOLATE SYNTHETASE-RELATED"/>
    <property type="match status" value="1"/>
</dbReference>
<comment type="function">
    <text evidence="2">Functions in two distinct reactions of the de novo folate biosynthetic pathway. Catalyzes the addition of a glutamate residue to dihydropteroate (7,8-dihydropteroate or H2Pte) to form dihydrofolate (7,8-dihydrofolate monoglutamate or H2Pte-Glu). Also catalyzes successive additions of L-glutamate to tetrahydrofolate or 10-formyltetrahydrofolate or 5,10-methylenetetrahydrofolate, leading to folylpolyglutamate derivatives.</text>
</comment>
<gene>
    <name evidence="24" type="ORF">BV97_01157</name>
</gene>
<comment type="pathway">
    <text evidence="3">Cofactor biosynthesis; tetrahydrofolate biosynthesis; 7,8-dihydrofolate from 2-amino-4-hydroxy-6-hydroxymethyl-7,8-dihydropteridine diphosphate and 4-aminobenzoate: step 2/2.</text>
</comment>
<dbReference type="eggNOG" id="COG0285">
    <property type="taxonomic scope" value="Bacteria"/>
</dbReference>
<dbReference type="Gene3D" id="3.40.1190.10">
    <property type="entry name" value="Mur-like, catalytic domain"/>
    <property type="match status" value="1"/>
</dbReference>
<dbReference type="GO" id="GO:0046872">
    <property type="term" value="F:metal ion binding"/>
    <property type="evidence" value="ECO:0007669"/>
    <property type="project" value="UniProtKB-KW"/>
</dbReference>
<comment type="catalytic activity">
    <reaction evidence="18">
        <text>(6S)-5,6,7,8-tetrahydrofolyl-(gamma-L-Glu)(n) + L-glutamate + ATP = (6S)-5,6,7,8-tetrahydrofolyl-(gamma-L-Glu)(n+1) + ADP + phosphate + H(+)</text>
        <dbReference type="Rhea" id="RHEA:10580"/>
        <dbReference type="Rhea" id="RHEA-COMP:14738"/>
        <dbReference type="Rhea" id="RHEA-COMP:14740"/>
        <dbReference type="ChEBI" id="CHEBI:15378"/>
        <dbReference type="ChEBI" id="CHEBI:29985"/>
        <dbReference type="ChEBI" id="CHEBI:30616"/>
        <dbReference type="ChEBI" id="CHEBI:43474"/>
        <dbReference type="ChEBI" id="CHEBI:141005"/>
        <dbReference type="ChEBI" id="CHEBI:456216"/>
        <dbReference type="EC" id="6.3.2.17"/>
    </reaction>
</comment>
<keyword evidence="13" id="KW-0460">Magnesium</keyword>
<evidence type="ECO:0000256" key="15">
    <source>
        <dbReference type="ARBA" id="ARBA00030048"/>
    </source>
</evidence>
<evidence type="ECO:0000313" key="24">
    <source>
        <dbReference type="EMBL" id="EZP83964.1"/>
    </source>
</evidence>
<evidence type="ECO:0000256" key="13">
    <source>
        <dbReference type="ARBA" id="ARBA00022842"/>
    </source>
</evidence>
<dbReference type="PROSITE" id="PS01012">
    <property type="entry name" value="FOLYLPOLYGLU_SYNT_2"/>
    <property type="match status" value="1"/>
</dbReference>
<dbReference type="NCBIfam" id="TIGR01499">
    <property type="entry name" value="folC"/>
    <property type="match status" value="1"/>
</dbReference>
<dbReference type="GO" id="GO:0046656">
    <property type="term" value="P:folic acid biosynthetic process"/>
    <property type="evidence" value="ECO:0007669"/>
    <property type="project" value="UniProtKB-KW"/>
</dbReference>
<dbReference type="PANTHER" id="PTHR11136">
    <property type="entry name" value="FOLYLPOLYGLUTAMATE SYNTHASE-RELATED"/>
    <property type="match status" value="1"/>
</dbReference>
<dbReference type="AlphaFoldDB" id="A0A031K425"/>
<evidence type="ECO:0000256" key="17">
    <source>
        <dbReference type="ARBA" id="ARBA00032510"/>
    </source>
</evidence>
<keyword evidence="12 22" id="KW-0067">ATP-binding</keyword>
<evidence type="ECO:0000256" key="6">
    <source>
        <dbReference type="ARBA" id="ARBA00013023"/>
    </source>
</evidence>
<evidence type="ECO:0000256" key="20">
    <source>
        <dbReference type="ARBA" id="ARBA00049035"/>
    </source>
</evidence>
<evidence type="ECO:0000256" key="22">
    <source>
        <dbReference type="PIRNR" id="PIRNR001563"/>
    </source>
</evidence>
<keyword evidence="11 22" id="KW-0547">Nucleotide-binding</keyword>
<evidence type="ECO:0000256" key="19">
    <source>
        <dbReference type="ARBA" id="ARBA00047808"/>
    </source>
</evidence>
<dbReference type="GO" id="GO:0008841">
    <property type="term" value="F:dihydrofolate synthase activity"/>
    <property type="evidence" value="ECO:0007669"/>
    <property type="project" value="UniProtKB-EC"/>
</dbReference>
<comment type="catalytic activity">
    <reaction evidence="21">
        <text>7,8-dihydropteroate + L-glutamate + ATP = 7,8-dihydrofolate + ADP + phosphate + H(+)</text>
        <dbReference type="Rhea" id="RHEA:23584"/>
        <dbReference type="ChEBI" id="CHEBI:15378"/>
        <dbReference type="ChEBI" id="CHEBI:17839"/>
        <dbReference type="ChEBI" id="CHEBI:29985"/>
        <dbReference type="ChEBI" id="CHEBI:30616"/>
        <dbReference type="ChEBI" id="CHEBI:43474"/>
        <dbReference type="ChEBI" id="CHEBI:57451"/>
        <dbReference type="ChEBI" id="CHEBI:456216"/>
        <dbReference type="EC" id="6.3.2.12"/>
    </reaction>
</comment>
<dbReference type="InterPro" id="IPR001645">
    <property type="entry name" value="Folylpolyglutamate_synth"/>
</dbReference>
<dbReference type="InterPro" id="IPR004101">
    <property type="entry name" value="Mur_ligase_C"/>
</dbReference>
<evidence type="ECO:0000256" key="1">
    <source>
        <dbReference type="ARBA" id="ARBA00001946"/>
    </source>
</evidence>
<evidence type="ECO:0000256" key="10">
    <source>
        <dbReference type="ARBA" id="ARBA00022723"/>
    </source>
</evidence>
<dbReference type="EMBL" id="JFYZ01000002">
    <property type="protein sequence ID" value="EZP83964.1"/>
    <property type="molecule type" value="Genomic_DNA"/>
</dbReference>
<dbReference type="EC" id="6.3.2.12" evidence="6"/>
<evidence type="ECO:0000256" key="21">
    <source>
        <dbReference type="ARBA" id="ARBA00049161"/>
    </source>
</evidence>
<dbReference type="EC" id="6.3.2.17" evidence="7"/>
<dbReference type="GO" id="GO:0005737">
    <property type="term" value="C:cytoplasm"/>
    <property type="evidence" value="ECO:0007669"/>
    <property type="project" value="TreeGrafter"/>
</dbReference>
<accession>A0A031K425</accession>
<comment type="similarity">
    <text evidence="5 22">Belongs to the folylpolyglutamate synthase family.</text>
</comment>
<reference evidence="24 25" key="1">
    <citation type="submission" date="2014-03" db="EMBL/GenBank/DDBJ databases">
        <title>Whole genome sequence of Novosphingobium resinovorum KF1.</title>
        <authorList>
            <person name="Gan H.M."/>
            <person name="Gan H.Y."/>
            <person name="Chew T.H."/>
            <person name="Savka M.A."/>
        </authorList>
    </citation>
    <scope>NUCLEOTIDE SEQUENCE [LARGE SCALE GENOMIC DNA]</scope>
    <source>
        <strain evidence="24 25">KF1</strain>
    </source>
</reference>
<name>A0A031K425_9SPHN</name>
<dbReference type="PATRIC" id="fig|158500.4.peg.1188"/>
<keyword evidence="10" id="KW-0479">Metal-binding</keyword>
<dbReference type="GO" id="GO:0005524">
    <property type="term" value="F:ATP binding"/>
    <property type="evidence" value="ECO:0007669"/>
    <property type="project" value="UniProtKB-KW"/>
</dbReference>
<evidence type="ECO:0000256" key="7">
    <source>
        <dbReference type="ARBA" id="ARBA00013025"/>
    </source>
</evidence>
<feature type="domain" description="Mur ligase C-terminal" evidence="23">
    <location>
        <begin position="317"/>
        <end position="421"/>
    </location>
</feature>
<comment type="caution">
    <text evidence="24">The sequence shown here is derived from an EMBL/GenBank/DDBJ whole genome shotgun (WGS) entry which is preliminary data.</text>
</comment>
<proteinExistence type="inferred from homology"/>
<dbReference type="PIRSF" id="PIRSF001563">
    <property type="entry name" value="Folylpolyglu_synth"/>
    <property type="match status" value="1"/>
</dbReference>
<evidence type="ECO:0000256" key="4">
    <source>
        <dbReference type="ARBA" id="ARBA00005150"/>
    </source>
</evidence>
<keyword evidence="9 22" id="KW-0436">Ligase</keyword>
<evidence type="ECO:0000259" key="23">
    <source>
        <dbReference type="Pfam" id="PF02875"/>
    </source>
</evidence>
<dbReference type="InterPro" id="IPR036615">
    <property type="entry name" value="Mur_ligase_C_dom_sf"/>
</dbReference>
<dbReference type="FunFam" id="3.40.1190.10:FF:000011">
    <property type="entry name" value="Folylpolyglutamate synthase/dihydrofolate synthase"/>
    <property type="match status" value="1"/>
</dbReference>
<dbReference type="Gene3D" id="3.90.190.20">
    <property type="entry name" value="Mur ligase, C-terminal domain"/>
    <property type="match status" value="1"/>
</dbReference>
<comment type="catalytic activity">
    <reaction evidence="20">
        <text>(6R)-5,10-methylenetetrahydrofolyl-(gamma-L-Glu)(n) + L-glutamate + ATP = (6R)-5,10-methylenetetrahydrofolyl-(gamma-L-Glu)(n+1) + ADP + phosphate + H(+)</text>
        <dbReference type="Rhea" id="RHEA:51912"/>
        <dbReference type="Rhea" id="RHEA-COMP:13257"/>
        <dbReference type="Rhea" id="RHEA-COMP:13258"/>
        <dbReference type="ChEBI" id="CHEBI:15378"/>
        <dbReference type="ChEBI" id="CHEBI:29985"/>
        <dbReference type="ChEBI" id="CHEBI:30616"/>
        <dbReference type="ChEBI" id="CHEBI:43474"/>
        <dbReference type="ChEBI" id="CHEBI:136572"/>
        <dbReference type="ChEBI" id="CHEBI:456216"/>
        <dbReference type="EC" id="6.3.2.17"/>
    </reaction>
</comment>
<dbReference type="SUPFAM" id="SSF53623">
    <property type="entry name" value="MurD-like peptide ligases, catalytic domain"/>
    <property type="match status" value="1"/>
</dbReference>
<sequence>MRPADFAVSDHPGVQRQLGRIAVGFGTGALGLGAMRRLLQRLDNPHHRMPPAFHVAGTNGKGSTCAFLRAMLEAAGQKVHVYTSPHLVRLNERIRIAGALVEDAVLAELLEEVLDAGEDLDLSFFEAMTAAAFLAFARCPADAAIVEVGLGGRLDATNLLRAPAATGIAQLALDHQFFLGDDLCAIAAEKAGIAKAGVQLVTLDYADEVGAVMGRAARSAGAIWRPEGKSWSCRAAEGRLDYRDKYGPLALPLPALAGDHQADNAGLAVAMLRHQTRVAVAEDALRAGIAAAHWPARLQRLGAGPLIARFGRPSGEVWLDGGHNPAAGRAVAAHFTALGLAPGTLTLIIGMLANKDAEGFLAALAPLSRHMHMVPVEGHDGHMPDHLAQVAERLGITSTVHASLDRAATAVAAERGPLLIAGSLHLAGLILRLNDEAPP</sequence>
<evidence type="ECO:0000256" key="14">
    <source>
        <dbReference type="ARBA" id="ARBA00022909"/>
    </source>
</evidence>
<dbReference type="InterPro" id="IPR036565">
    <property type="entry name" value="Mur-like_cat_sf"/>
</dbReference>
<dbReference type="Proteomes" id="UP000024329">
    <property type="component" value="Unassembled WGS sequence"/>
</dbReference>
<evidence type="ECO:0000256" key="12">
    <source>
        <dbReference type="ARBA" id="ARBA00022840"/>
    </source>
</evidence>
<protein>
    <recommendedName>
        <fullName evidence="8">Dihydrofolate synthase/folylpolyglutamate synthase</fullName>
        <ecNumber evidence="6">6.3.2.12</ecNumber>
        <ecNumber evidence="7">6.3.2.17</ecNumber>
    </recommendedName>
    <alternativeName>
        <fullName evidence="17">Folylpoly-gamma-glutamate synthetase-dihydrofolate synthetase</fullName>
    </alternativeName>
    <alternativeName>
        <fullName evidence="15">Folylpolyglutamate synthetase</fullName>
    </alternativeName>
    <alternativeName>
        <fullName evidence="16">Tetrahydrofolylpolyglutamate synthase</fullName>
    </alternativeName>
</protein>
<comment type="cofactor">
    <cofactor evidence="1">
        <name>Mg(2+)</name>
        <dbReference type="ChEBI" id="CHEBI:18420"/>
    </cofactor>
</comment>
<organism evidence="24 25">
    <name type="scientific">Novosphingobium resinovorum</name>
    <dbReference type="NCBI Taxonomy" id="158500"/>
    <lineage>
        <taxon>Bacteria</taxon>
        <taxon>Pseudomonadati</taxon>
        <taxon>Pseudomonadota</taxon>
        <taxon>Alphaproteobacteria</taxon>
        <taxon>Sphingomonadales</taxon>
        <taxon>Sphingomonadaceae</taxon>
        <taxon>Novosphingobium</taxon>
    </lineage>
</organism>